<feature type="compositionally biased region" description="Polar residues" evidence="1">
    <location>
        <begin position="242"/>
        <end position="251"/>
    </location>
</feature>
<evidence type="ECO:0000313" key="2">
    <source>
        <dbReference type="EMBL" id="VFV22319.1"/>
    </source>
</evidence>
<feature type="region of interest" description="Disordered" evidence="1">
    <location>
        <begin position="1"/>
        <end position="88"/>
    </location>
</feature>
<dbReference type="EMBL" id="CAAGRJ010004343">
    <property type="protein sequence ID" value="VFV22319.1"/>
    <property type="molecule type" value="Genomic_DNA"/>
</dbReference>
<organism evidence="2 3">
    <name type="scientific">Lynx pardinus</name>
    <name type="common">Iberian lynx</name>
    <name type="synonym">Felis pardina</name>
    <dbReference type="NCBI Taxonomy" id="191816"/>
    <lineage>
        <taxon>Eukaryota</taxon>
        <taxon>Metazoa</taxon>
        <taxon>Chordata</taxon>
        <taxon>Craniata</taxon>
        <taxon>Vertebrata</taxon>
        <taxon>Euteleostomi</taxon>
        <taxon>Mammalia</taxon>
        <taxon>Eutheria</taxon>
        <taxon>Laurasiatheria</taxon>
        <taxon>Carnivora</taxon>
        <taxon>Feliformia</taxon>
        <taxon>Felidae</taxon>
        <taxon>Felinae</taxon>
        <taxon>Lynx</taxon>
    </lineage>
</organism>
<feature type="compositionally biased region" description="Basic and acidic residues" evidence="1">
    <location>
        <begin position="23"/>
        <end position="35"/>
    </location>
</feature>
<name>A0A485MPG0_LYNPA</name>
<evidence type="ECO:0000313" key="3">
    <source>
        <dbReference type="Proteomes" id="UP000386466"/>
    </source>
</evidence>
<keyword evidence="3" id="KW-1185">Reference proteome</keyword>
<reference evidence="2 3" key="1">
    <citation type="submission" date="2019-01" db="EMBL/GenBank/DDBJ databases">
        <authorList>
            <person name="Alioto T."/>
            <person name="Alioto T."/>
        </authorList>
    </citation>
    <scope>NUCLEOTIDE SEQUENCE [LARGE SCALE GENOMIC DNA]</scope>
</reference>
<accession>A0A485MPG0</accession>
<evidence type="ECO:0000256" key="1">
    <source>
        <dbReference type="SAM" id="MobiDB-lite"/>
    </source>
</evidence>
<feature type="compositionally biased region" description="Polar residues" evidence="1">
    <location>
        <begin position="8"/>
        <end position="18"/>
    </location>
</feature>
<sequence length="272" mass="29512">MPHFASWKVSQVSKSWTPYDNVRVPHERKEEDLRAHQPLPDGQTRPRGEGVQIAKDTADDEATREGPPLGKTEPRKDAKGKAGPGLPTRSLCILQTPFGFIRWGPGAGASHARGPLCYLGGNTEHSVPGGTAKDGLCSGQGTATLFPFDHRLCFCRVGLLLSPAKHSPEPQTLATAVRVAGVTESQESAATPQSECHVLYEIRTTARAHDPPPLRGGGADLGRFGAHSTQEAPSDVTEQRSQRVNAGTPAQQPRKEQFGPKCQQRRDRRWQL</sequence>
<proteinExistence type="predicted"/>
<dbReference type="Proteomes" id="UP000386466">
    <property type="component" value="Unassembled WGS sequence"/>
</dbReference>
<gene>
    <name evidence="2" type="ORF">LYPA_23C009878</name>
</gene>
<dbReference type="AlphaFoldDB" id="A0A485MPG0"/>
<feature type="region of interest" description="Disordered" evidence="1">
    <location>
        <begin position="204"/>
        <end position="272"/>
    </location>
</feature>
<protein>
    <submittedName>
        <fullName evidence="2">Uncharacterized protein</fullName>
    </submittedName>
</protein>